<organism evidence="1 2">
    <name type="scientific">Anaerobacterium chartisolvens</name>
    <dbReference type="NCBI Taxonomy" id="1297424"/>
    <lineage>
        <taxon>Bacteria</taxon>
        <taxon>Bacillati</taxon>
        <taxon>Bacillota</taxon>
        <taxon>Clostridia</taxon>
        <taxon>Eubacteriales</taxon>
        <taxon>Oscillospiraceae</taxon>
        <taxon>Anaerobacterium</taxon>
    </lineage>
</organism>
<proteinExistence type="predicted"/>
<gene>
    <name evidence="1" type="ORF">DFR58_11532</name>
</gene>
<dbReference type="AlphaFoldDB" id="A0A369AYF6"/>
<protein>
    <submittedName>
        <fullName evidence="1">Uncharacterized protein</fullName>
    </submittedName>
</protein>
<name>A0A369AYF6_9FIRM</name>
<evidence type="ECO:0000313" key="1">
    <source>
        <dbReference type="EMBL" id="RCX14309.1"/>
    </source>
</evidence>
<dbReference type="RefSeq" id="WP_114298335.1">
    <property type="nucleotide sequence ID" value="NZ_QPJT01000015.1"/>
</dbReference>
<evidence type="ECO:0000313" key="2">
    <source>
        <dbReference type="Proteomes" id="UP000253034"/>
    </source>
</evidence>
<keyword evidence="2" id="KW-1185">Reference proteome</keyword>
<dbReference type="EMBL" id="QPJT01000015">
    <property type="protein sequence ID" value="RCX14309.1"/>
    <property type="molecule type" value="Genomic_DNA"/>
</dbReference>
<dbReference type="OrthoDB" id="1845039at2"/>
<accession>A0A369AYF6</accession>
<sequence>MPIDSEDFSRLSDLDKMRCGGGNGTLKNFFCSTARSSISKAVSLINSDNLQFSSLFALQQEISRFNLYKYLNEKNKQALDLCERVLHRTPMNMRSLPEKSRQSVYSSLKWIIESSRFDRGFDNEKEEVVDTAALLLVKSYRDKTVLDVIVDMIFQRHRREGFTYDLIWAAFEARDPNVLIMIAGRLLSDEPKDVELARKLLSFIPCIALGKGKSNIRQHSECINWITENYPFIYYTGESLHQGSSPIPYTVSIEAKYLCEPVCCESGEISVQLTPEQKQLAKSFNKLEPSLRVLLSHCSSVLHKNRISLWNEWIKSPIEQQIAYAKSMGGAFND</sequence>
<reference evidence="1 2" key="1">
    <citation type="submission" date="2018-07" db="EMBL/GenBank/DDBJ databases">
        <title>Genomic Encyclopedia of Type Strains, Phase IV (KMG-IV): sequencing the most valuable type-strain genomes for metagenomic binning, comparative biology and taxonomic classification.</title>
        <authorList>
            <person name="Goeker M."/>
        </authorList>
    </citation>
    <scope>NUCLEOTIDE SEQUENCE [LARGE SCALE GENOMIC DNA]</scope>
    <source>
        <strain evidence="1 2">DSM 27016</strain>
    </source>
</reference>
<dbReference type="Proteomes" id="UP000253034">
    <property type="component" value="Unassembled WGS sequence"/>
</dbReference>
<comment type="caution">
    <text evidence="1">The sequence shown here is derived from an EMBL/GenBank/DDBJ whole genome shotgun (WGS) entry which is preliminary data.</text>
</comment>